<keyword evidence="7 9" id="KW-0333">Golgi apparatus</keyword>
<evidence type="ECO:0000256" key="2">
    <source>
        <dbReference type="ARBA" id="ARBA00022448"/>
    </source>
</evidence>
<dbReference type="GO" id="GO:0000139">
    <property type="term" value="C:Golgi membrane"/>
    <property type="evidence" value="ECO:0007669"/>
    <property type="project" value="UniProtKB-SubCell"/>
</dbReference>
<dbReference type="GO" id="GO:0030134">
    <property type="term" value="C:COPII-coated ER to Golgi transport vesicle"/>
    <property type="evidence" value="ECO:0007669"/>
    <property type="project" value="TreeGrafter"/>
</dbReference>
<evidence type="ECO:0000313" key="11">
    <source>
        <dbReference type="EMBL" id="CAB3382663.1"/>
    </source>
</evidence>
<dbReference type="OrthoDB" id="337750at2759"/>
<evidence type="ECO:0000256" key="10">
    <source>
        <dbReference type="SAM" id="MobiDB-lite"/>
    </source>
</evidence>
<feature type="transmembrane region" description="Helical" evidence="9">
    <location>
        <begin position="311"/>
        <end position="332"/>
    </location>
</feature>
<feature type="transmembrane region" description="Helical" evidence="9">
    <location>
        <begin position="172"/>
        <end position="191"/>
    </location>
</feature>
<keyword evidence="12" id="KW-1185">Reference proteome</keyword>
<dbReference type="AlphaFoldDB" id="A0A8S1DK03"/>
<organism evidence="11 12">
    <name type="scientific">Cloeon dipterum</name>
    <dbReference type="NCBI Taxonomy" id="197152"/>
    <lineage>
        <taxon>Eukaryota</taxon>
        <taxon>Metazoa</taxon>
        <taxon>Ecdysozoa</taxon>
        <taxon>Arthropoda</taxon>
        <taxon>Hexapoda</taxon>
        <taxon>Insecta</taxon>
        <taxon>Pterygota</taxon>
        <taxon>Palaeoptera</taxon>
        <taxon>Ephemeroptera</taxon>
        <taxon>Pisciforma</taxon>
        <taxon>Baetidae</taxon>
        <taxon>Cloeon</taxon>
    </lineage>
</organism>
<sequence>MNFNASDARQPPRKMKHGPQHQPTPLPQQMPQPYYGAGYGNPNASFNPNNYMGYPQVPQDGGVYGAQPNLPYQPMPQPQGFPSMPGIPDQVTAAAFQYGFNALGQSSQAVGREFEKYVPVSRLKYYFAVDTGYVVKKLRLLTFPFWHSDWSIKYESESQPVQPRYEINAPDLYIPLMAYVTYVVAAGLVLGTQDRFTPEMLGIQASSSLAFILFELAVIFVAMYITSIKSNLKLLDMLSYCGYQFIGAISALMAGLLFKSIGYYVVLTYFSFALGFFLMRSLKWQLQSDSAANQQDPYAASTSGTKRRFNLLILMMVLQTFTMWRLSAHLIAP</sequence>
<dbReference type="EMBL" id="CADEPI010000279">
    <property type="protein sequence ID" value="CAB3382663.1"/>
    <property type="molecule type" value="Genomic_DNA"/>
</dbReference>
<feature type="transmembrane region" description="Helical" evidence="9">
    <location>
        <begin position="203"/>
        <end position="225"/>
    </location>
</feature>
<dbReference type="PANTHER" id="PTHR14083">
    <property type="entry name" value="YIP1 INTERACTING FACTOR HOMOLOG YIF1 PROTEIN"/>
    <property type="match status" value="1"/>
</dbReference>
<evidence type="ECO:0000256" key="9">
    <source>
        <dbReference type="RuleBase" id="RU368073"/>
    </source>
</evidence>
<dbReference type="GO" id="GO:0005789">
    <property type="term" value="C:endoplasmic reticulum membrane"/>
    <property type="evidence" value="ECO:0007669"/>
    <property type="project" value="UniProtKB-SubCell"/>
</dbReference>
<comment type="similarity">
    <text evidence="1 9">Belongs to the YIF1 family.</text>
</comment>
<feature type="transmembrane region" description="Helical" evidence="9">
    <location>
        <begin position="237"/>
        <end position="255"/>
    </location>
</feature>
<dbReference type="PANTHER" id="PTHR14083:SF0">
    <property type="entry name" value="YIP1D-INTERACTING FACTOR 1, ISOFORM C"/>
    <property type="match status" value="1"/>
</dbReference>
<evidence type="ECO:0000256" key="4">
    <source>
        <dbReference type="ARBA" id="ARBA00022824"/>
    </source>
</evidence>
<feature type="transmembrane region" description="Helical" evidence="9">
    <location>
        <begin position="261"/>
        <end position="279"/>
    </location>
</feature>
<evidence type="ECO:0000256" key="3">
    <source>
        <dbReference type="ARBA" id="ARBA00022692"/>
    </source>
</evidence>
<evidence type="ECO:0000256" key="1">
    <source>
        <dbReference type="ARBA" id="ARBA00009727"/>
    </source>
</evidence>
<keyword evidence="2 9" id="KW-0813">Transport</keyword>
<feature type="region of interest" description="Disordered" evidence="10">
    <location>
        <begin position="1"/>
        <end position="39"/>
    </location>
</feature>
<protein>
    <recommendedName>
        <fullName evidence="9">Protein YIF1</fullName>
    </recommendedName>
</protein>
<evidence type="ECO:0000313" key="12">
    <source>
        <dbReference type="Proteomes" id="UP000494165"/>
    </source>
</evidence>
<dbReference type="InterPro" id="IPR005578">
    <property type="entry name" value="Yif1_fam"/>
</dbReference>
<comment type="function">
    <text evidence="9">Has a role in transport between endoplasmic reticulum and Golgi.</text>
</comment>
<keyword evidence="6 9" id="KW-1133">Transmembrane helix</keyword>
<comment type="subcellular location">
    <subcellularLocation>
        <location evidence="9">Endoplasmic reticulum membrane</location>
        <topology evidence="9">Multi-pass membrane protein</topology>
    </subcellularLocation>
    <subcellularLocation>
        <location evidence="9">Golgi apparatus membrane</location>
        <topology evidence="9">Multi-pass membrane protein</topology>
    </subcellularLocation>
</comment>
<dbReference type="GO" id="GO:0015031">
    <property type="term" value="P:protein transport"/>
    <property type="evidence" value="ECO:0007669"/>
    <property type="project" value="UniProtKB-KW"/>
</dbReference>
<name>A0A8S1DK03_9INSE</name>
<comment type="caution">
    <text evidence="11">The sequence shown here is derived from an EMBL/GenBank/DDBJ whole genome shotgun (WGS) entry which is preliminary data.</text>
</comment>
<keyword evidence="4 9" id="KW-0256">Endoplasmic reticulum</keyword>
<evidence type="ECO:0000256" key="8">
    <source>
        <dbReference type="ARBA" id="ARBA00023136"/>
    </source>
</evidence>
<dbReference type="Pfam" id="PF03878">
    <property type="entry name" value="YIF1"/>
    <property type="match status" value="1"/>
</dbReference>
<gene>
    <name evidence="11" type="ORF">CLODIP_2_CD11055</name>
</gene>
<accession>A0A8S1DK03</accession>
<evidence type="ECO:0000256" key="6">
    <source>
        <dbReference type="ARBA" id="ARBA00022989"/>
    </source>
</evidence>
<evidence type="ECO:0000256" key="5">
    <source>
        <dbReference type="ARBA" id="ARBA00022927"/>
    </source>
</evidence>
<dbReference type="GO" id="GO:0006888">
    <property type="term" value="P:endoplasmic reticulum to Golgi vesicle-mediated transport"/>
    <property type="evidence" value="ECO:0007669"/>
    <property type="project" value="UniProtKB-UniRule"/>
</dbReference>
<proteinExistence type="inferred from homology"/>
<dbReference type="Proteomes" id="UP000494165">
    <property type="component" value="Unassembled WGS sequence"/>
</dbReference>
<dbReference type="GO" id="GO:0005793">
    <property type="term" value="C:endoplasmic reticulum-Golgi intermediate compartment"/>
    <property type="evidence" value="ECO:0007669"/>
    <property type="project" value="UniProtKB-UniRule"/>
</dbReference>
<keyword evidence="8 9" id="KW-0472">Membrane</keyword>
<keyword evidence="5 9" id="KW-0653">Protein transport</keyword>
<evidence type="ECO:0000256" key="7">
    <source>
        <dbReference type="ARBA" id="ARBA00023034"/>
    </source>
</evidence>
<keyword evidence="3 9" id="KW-0812">Transmembrane</keyword>
<reference evidence="11 12" key="1">
    <citation type="submission" date="2020-04" db="EMBL/GenBank/DDBJ databases">
        <authorList>
            <person name="Alioto T."/>
            <person name="Alioto T."/>
            <person name="Gomez Garrido J."/>
        </authorList>
    </citation>
    <scope>NUCLEOTIDE SEQUENCE [LARGE SCALE GENOMIC DNA]</scope>
</reference>